<protein>
    <submittedName>
        <fullName evidence="3">Autotransporter-associated beta strand repeat-containing protein</fullName>
    </submittedName>
</protein>
<feature type="signal peptide" evidence="2">
    <location>
        <begin position="1"/>
        <end position="27"/>
    </location>
</feature>
<keyword evidence="1 2" id="KW-0732">Signal</keyword>
<dbReference type="SUPFAM" id="SSF51126">
    <property type="entry name" value="Pectin lyase-like"/>
    <property type="match status" value="1"/>
</dbReference>
<evidence type="ECO:0000313" key="4">
    <source>
        <dbReference type="Proteomes" id="UP001371305"/>
    </source>
</evidence>
<evidence type="ECO:0000256" key="2">
    <source>
        <dbReference type="SAM" id="SignalP"/>
    </source>
</evidence>
<dbReference type="InterPro" id="IPR012332">
    <property type="entry name" value="Autotransporter_pectin_lyase_C"/>
</dbReference>
<evidence type="ECO:0000256" key="1">
    <source>
        <dbReference type="ARBA" id="ARBA00022729"/>
    </source>
</evidence>
<dbReference type="EMBL" id="JBBUKT010000007">
    <property type="protein sequence ID" value="MEK7952468.1"/>
    <property type="molecule type" value="Genomic_DNA"/>
</dbReference>
<keyword evidence="4" id="KW-1185">Reference proteome</keyword>
<gene>
    <name evidence="3" type="ORF">WKV53_18290</name>
</gene>
<sequence length="1502" mass="149098">MTHLRIPSCRIALLTAATSLTVITAPAATVTWDGGAALWQTPTSWANDIAPAAGDALVFAGANNLASQNDFPAGTNFLGLTINTGSGAFNISGNGIVLDRSAAAGNGLTGGNITNNDDSIQTVGIPLTLSSGNHTFATPAAGGQINLSGTFARSTGSTLVFSRVGGNINFTGSSLANDASGILGGWAVIGNNWAALDGSGNTVPYTAYTNIAAGAVTTGANLNYHYFGDTGNLTAATGTTVNTLTATLGTGRSLTVTGTMKFGNRGGIYRTGASTANSIMTVTGGTITANGGGELNLLDATTSPANFAATNNNLVISSAIADDGANPVSVNILGYLSTTVANTYSGGTYINQGRLQTGNLAAFGTGPVYIYPGGHAFLNTAGNFSNNFFISGQGSSEASGGGTGPGAIRLSTTSGISGTVTLQGNSRIASSSTGGPSITGRITGTGNLETSSFSATGMCLLRLGNTSVTPNDWTGNLNINALSSGRQFTLRLLASGQIPDASTVTIGGSDLSRLDLNGFNETIAGLNCGINANYVVTNLAAAPANSTLTIGTGNANGDFGGKIEEVVGSGTISLVKNGSGKQILRGTTTYSGTTTVNGGTLEAVGNLDALGAISVNSGATLAGNGNVGGNVSVATGGTLRATGIDFGGLNLGGSLDLAAGTTLNIDMTPLPVAPITVAGAITPAGGAGSVTVNLSGVQPVVGSHPLISYSPVGSLAGTGITAFTIINVPPRFAATLSNDPGNKAIMLNVTASNEYPVWSGKLGSEWSTATLTAPKNWTLNTNPLTATDYVLGDHVLFNDNATGTNVDISVADVAPASVGFENETKNYTVTGSRAITGNITLNKTGAGITAIANTNTYTGGTIITFGTIQVGNGGTSGSLGNGEVKNDGTLAFNRSDDFTFANLISGGGEVRHTGSGTTTLSATNTYGGATTVTSGTLRTTNNGSLGSLPGGAVTVQSGGALDISGNPTLNNANYGAKQINITGNGPTGGGALVNAGTVNQQNAFQKLSLDADASVGGTARFDLRGGTPVLTLNNHTLRKRGTNQFTVVSGTIQGPGAIVIEGGTLAAEVNTLTSFAPGEQGTITVEPGANMQFYQNNPAAGGINWPITLRENAAFGNAGAVVASVPANIILEGNALQVSLNSGVRSPISNFPLTLTGIITENGGSYGFTKDGVHTLTLEGIGSSYTGATQVNAGTLVVNGSLTASPVIVASGATLGGGGTLGGSLTSSGIVSPSLAAIGTLSTGATSFSATGSYVAQINSATLTADKLAVTGSLQLGGTLTVTDLGAATLNIGDKLVLASYTGALSGAFNNAPDGGTLTLGSNTFAVDYDDVVAGQTSITLTAAAGSAYDTWASSKGLNATNNGKLQDPDKDGIQNIIEFGLDGNPLGGGNDGKTRLAVADVDPGAGVENALTLTLPVRTGAAFNGPGDLVSDVIDHVIYKIQGSLSLGDFTLLNVTEVTPALSSGMPGLSTGWSYRSFRLPGTPGSPNPKAFLRADVSDAP</sequence>
<feature type="chain" id="PRO_5045688024" evidence="2">
    <location>
        <begin position="28"/>
        <end position="1502"/>
    </location>
</feature>
<reference evidence="3 4" key="1">
    <citation type="submission" date="2024-04" db="EMBL/GenBank/DDBJ databases">
        <title>Luteolibacter sp. isolated from soil.</title>
        <authorList>
            <person name="An J."/>
        </authorList>
    </citation>
    <scope>NUCLEOTIDE SEQUENCE [LARGE SCALE GENOMIC DNA]</scope>
    <source>
        <strain evidence="3 4">Y139</strain>
    </source>
</reference>
<dbReference type="InterPro" id="IPR013425">
    <property type="entry name" value="Autotrns_rpt"/>
</dbReference>
<name>A0ABU9AXH8_9BACT</name>
<comment type="caution">
    <text evidence="3">The sequence shown here is derived from an EMBL/GenBank/DDBJ whole genome shotgun (WGS) entry which is preliminary data.</text>
</comment>
<evidence type="ECO:0000313" key="3">
    <source>
        <dbReference type="EMBL" id="MEK7952468.1"/>
    </source>
</evidence>
<dbReference type="NCBIfam" id="TIGR02601">
    <property type="entry name" value="autotrns_rpt"/>
    <property type="match status" value="4"/>
</dbReference>
<organism evidence="3 4">
    <name type="scientific">Luteolibacter soli</name>
    <dbReference type="NCBI Taxonomy" id="3135280"/>
    <lineage>
        <taxon>Bacteria</taxon>
        <taxon>Pseudomonadati</taxon>
        <taxon>Verrucomicrobiota</taxon>
        <taxon>Verrucomicrobiia</taxon>
        <taxon>Verrucomicrobiales</taxon>
        <taxon>Verrucomicrobiaceae</taxon>
        <taxon>Luteolibacter</taxon>
    </lineage>
</organism>
<dbReference type="InterPro" id="IPR011050">
    <property type="entry name" value="Pectin_lyase_fold/virulence"/>
</dbReference>
<dbReference type="RefSeq" id="WP_341406225.1">
    <property type="nucleotide sequence ID" value="NZ_JBBUKT010000007.1"/>
</dbReference>
<dbReference type="Pfam" id="PF12951">
    <property type="entry name" value="PATR"/>
    <property type="match status" value="5"/>
</dbReference>
<dbReference type="Proteomes" id="UP001371305">
    <property type="component" value="Unassembled WGS sequence"/>
</dbReference>
<dbReference type="Gene3D" id="2.160.20.20">
    <property type="match status" value="1"/>
</dbReference>
<accession>A0ABU9AXH8</accession>
<proteinExistence type="predicted"/>